<dbReference type="Gene3D" id="4.10.60.10">
    <property type="entry name" value="Zinc finger, CCHC-type"/>
    <property type="match status" value="2"/>
</dbReference>
<dbReference type="PANTHER" id="PTHR46242">
    <property type="entry name" value="ZINC FINGER CCHC DOMAIN-CONTAINING PROTEIN 9 ZCCHC9"/>
    <property type="match status" value="1"/>
</dbReference>
<dbReference type="SMART" id="SM00343">
    <property type="entry name" value="ZnF_C2HC"/>
    <property type="match status" value="4"/>
</dbReference>
<dbReference type="Pfam" id="PF00098">
    <property type="entry name" value="zf-CCHC"/>
    <property type="match status" value="1"/>
</dbReference>
<evidence type="ECO:0000313" key="6">
    <source>
        <dbReference type="Proteomes" id="UP000193067"/>
    </source>
</evidence>
<accession>A0A1Y2IDJ4</accession>
<dbReference type="GO" id="GO:0008270">
    <property type="term" value="F:zinc ion binding"/>
    <property type="evidence" value="ECO:0007669"/>
    <property type="project" value="UniProtKB-KW"/>
</dbReference>
<feature type="region of interest" description="Disordered" evidence="3">
    <location>
        <begin position="1"/>
        <end position="118"/>
    </location>
</feature>
<evidence type="ECO:0000313" key="5">
    <source>
        <dbReference type="EMBL" id="OSC99157.1"/>
    </source>
</evidence>
<feature type="domain" description="CCHC-type" evidence="4">
    <location>
        <begin position="196"/>
        <end position="211"/>
    </location>
</feature>
<dbReference type="PANTHER" id="PTHR46242:SF1">
    <property type="entry name" value="ZINC FINGER CCHC DOMAIN-CONTAINING PROTEIN 9"/>
    <property type="match status" value="1"/>
</dbReference>
<evidence type="ECO:0000256" key="3">
    <source>
        <dbReference type="SAM" id="MobiDB-lite"/>
    </source>
</evidence>
<evidence type="ECO:0000256" key="1">
    <source>
        <dbReference type="ARBA" id="ARBA00022664"/>
    </source>
</evidence>
<keyword evidence="6" id="KW-1185">Reference proteome</keyword>
<feature type="domain" description="CCHC-type" evidence="4">
    <location>
        <begin position="127"/>
        <end position="142"/>
    </location>
</feature>
<keyword evidence="2" id="KW-0863">Zinc-finger</keyword>
<dbReference type="PROSITE" id="PS50158">
    <property type="entry name" value="ZF_CCHC"/>
    <property type="match status" value="2"/>
</dbReference>
<dbReference type="AlphaFoldDB" id="A0A1Y2IDJ4"/>
<sequence length="317" mass="34727">MTRYTNFGRKRTYVEAGFNNDPQPEPEPAPAPEKIENTAAAAEGTSEPEKKKRKRIRGKKPKLAAETLEGQDDRDGTGEAPGEARSNEGESRDRFKGGKKFRPADRKQASEQRRLKRINERHAETTCFACREKGHTARDCTKSIAADALEGDRGKSGGKAGRDTVGICYRCGSRRHNLSKCKAPVDPENPLPFASCFVCSGKGHLASKCPKNASKGIYPNGGCCKLCKETTHLAKDCPLRKKEVTATTPLVGTGREAGADEDDFHTFKRVTAEVDKEEKAEERAKRKADVRVGAHSGVVRAVGDALPEKKKKKVVFF</sequence>
<feature type="compositionally biased region" description="Basic and acidic residues" evidence="3">
    <location>
        <begin position="85"/>
        <end position="118"/>
    </location>
</feature>
<evidence type="ECO:0000256" key="2">
    <source>
        <dbReference type="PROSITE-ProRule" id="PRU00047"/>
    </source>
</evidence>
<keyword evidence="2" id="KW-0862">Zinc</keyword>
<protein>
    <recommendedName>
        <fullName evidence="4">CCHC-type domain-containing protein</fullName>
    </recommendedName>
</protein>
<dbReference type="GO" id="GO:0003676">
    <property type="term" value="F:nucleic acid binding"/>
    <property type="evidence" value="ECO:0007669"/>
    <property type="project" value="InterPro"/>
</dbReference>
<proteinExistence type="predicted"/>
<name>A0A1Y2IDJ4_TRAC3</name>
<dbReference type="EMBL" id="KZ084130">
    <property type="protein sequence ID" value="OSC99157.1"/>
    <property type="molecule type" value="Genomic_DNA"/>
</dbReference>
<evidence type="ECO:0000259" key="4">
    <source>
        <dbReference type="PROSITE" id="PS50158"/>
    </source>
</evidence>
<dbReference type="GO" id="GO:0005730">
    <property type="term" value="C:nucleolus"/>
    <property type="evidence" value="ECO:0007669"/>
    <property type="project" value="TreeGrafter"/>
</dbReference>
<dbReference type="InterPro" id="IPR042246">
    <property type="entry name" value="ZCCHC9"/>
</dbReference>
<dbReference type="OrthoDB" id="3863715at2759"/>
<keyword evidence="2" id="KW-0479">Metal-binding</keyword>
<dbReference type="InterPro" id="IPR036875">
    <property type="entry name" value="Znf_CCHC_sf"/>
</dbReference>
<dbReference type="InterPro" id="IPR001878">
    <property type="entry name" value="Znf_CCHC"/>
</dbReference>
<keyword evidence="1" id="KW-0507">mRNA processing</keyword>
<gene>
    <name evidence="5" type="ORF">PYCCODRAFT_1416305</name>
</gene>
<dbReference type="GO" id="GO:0006397">
    <property type="term" value="P:mRNA processing"/>
    <property type="evidence" value="ECO:0007669"/>
    <property type="project" value="UniProtKB-KW"/>
</dbReference>
<dbReference type="STRING" id="1353009.A0A1Y2IDJ4"/>
<feature type="compositionally biased region" description="Basic residues" evidence="3">
    <location>
        <begin position="51"/>
        <end position="62"/>
    </location>
</feature>
<reference evidence="5 6" key="1">
    <citation type="journal article" date="2015" name="Biotechnol. Biofuels">
        <title>Enhanced degradation of softwood versus hardwood by the white-rot fungus Pycnoporus coccineus.</title>
        <authorList>
            <person name="Couturier M."/>
            <person name="Navarro D."/>
            <person name="Chevret D."/>
            <person name="Henrissat B."/>
            <person name="Piumi F."/>
            <person name="Ruiz-Duenas F.J."/>
            <person name="Martinez A.T."/>
            <person name="Grigoriev I.V."/>
            <person name="Riley R."/>
            <person name="Lipzen A."/>
            <person name="Berrin J.G."/>
            <person name="Master E.R."/>
            <person name="Rosso M.N."/>
        </authorList>
    </citation>
    <scope>NUCLEOTIDE SEQUENCE [LARGE SCALE GENOMIC DNA]</scope>
    <source>
        <strain evidence="5 6">BRFM310</strain>
    </source>
</reference>
<organism evidence="5 6">
    <name type="scientific">Trametes coccinea (strain BRFM310)</name>
    <name type="common">Pycnoporus coccineus</name>
    <dbReference type="NCBI Taxonomy" id="1353009"/>
    <lineage>
        <taxon>Eukaryota</taxon>
        <taxon>Fungi</taxon>
        <taxon>Dikarya</taxon>
        <taxon>Basidiomycota</taxon>
        <taxon>Agaricomycotina</taxon>
        <taxon>Agaricomycetes</taxon>
        <taxon>Polyporales</taxon>
        <taxon>Polyporaceae</taxon>
        <taxon>Trametes</taxon>
    </lineage>
</organism>
<dbReference type="Proteomes" id="UP000193067">
    <property type="component" value="Unassembled WGS sequence"/>
</dbReference>
<dbReference type="SUPFAM" id="SSF57756">
    <property type="entry name" value="Retrovirus zinc finger-like domains"/>
    <property type="match status" value="2"/>
</dbReference>